<dbReference type="Gene3D" id="1.10.287.470">
    <property type="entry name" value="Helix hairpin bin"/>
    <property type="match status" value="1"/>
</dbReference>
<evidence type="ECO:0000259" key="6">
    <source>
        <dbReference type="Pfam" id="PF25989"/>
    </source>
</evidence>
<dbReference type="EMBL" id="JBBMFC010000004">
    <property type="protein sequence ID" value="MEQ2577887.1"/>
    <property type="molecule type" value="Genomic_DNA"/>
</dbReference>
<evidence type="ECO:0000256" key="4">
    <source>
        <dbReference type="SAM" id="Coils"/>
    </source>
</evidence>
<reference evidence="7 8" key="1">
    <citation type="submission" date="2024-03" db="EMBL/GenBank/DDBJ databases">
        <title>Human intestinal bacterial collection.</title>
        <authorList>
            <person name="Pauvert C."/>
            <person name="Hitch T.C.A."/>
            <person name="Clavel T."/>
        </authorList>
    </citation>
    <scope>NUCLEOTIDE SEQUENCE [LARGE SCALE GENOMIC DNA]</scope>
    <source>
        <strain evidence="7 8">CLA-AA-H78B</strain>
    </source>
</reference>
<gene>
    <name evidence="7" type="ORF">WMO62_03395</name>
</gene>
<evidence type="ECO:0000256" key="1">
    <source>
        <dbReference type="ARBA" id="ARBA00004196"/>
    </source>
</evidence>
<keyword evidence="8" id="KW-1185">Reference proteome</keyword>
<dbReference type="SUPFAM" id="SSF111369">
    <property type="entry name" value="HlyD-like secretion proteins"/>
    <property type="match status" value="1"/>
</dbReference>
<proteinExistence type="inferred from homology"/>
<accession>A0ABV1HY92</accession>
<dbReference type="PANTHER" id="PTHR32347">
    <property type="entry name" value="EFFLUX SYSTEM COMPONENT YKNX-RELATED"/>
    <property type="match status" value="1"/>
</dbReference>
<dbReference type="Proteomes" id="UP001470288">
    <property type="component" value="Unassembled WGS sequence"/>
</dbReference>
<dbReference type="InterPro" id="IPR058647">
    <property type="entry name" value="BSH_CzcB-like"/>
</dbReference>
<name>A0ABV1HY92_9FIRM</name>
<dbReference type="Gene3D" id="2.40.30.170">
    <property type="match status" value="1"/>
</dbReference>
<evidence type="ECO:0000313" key="7">
    <source>
        <dbReference type="EMBL" id="MEQ2577887.1"/>
    </source>
</evidence>
<dbReference type="Pfam" id="PF25973">
    <property type="entry name" value="BSH_CzcB"/>
    <property type="match status" value="1"/>
</dbReference>
<dbReference type="PANTHER" id="PTHR32347:SF14">
    <property type="entry name" value="EFFLUX SYSTEM COMPONENT YKNX-RELATED"/>
    <property type="match status" value="1"/>
</dbReference>
<dbReference type="InterPro" id="IPR006143">
    <property type="entry name" value="RND_pump_MFP"/>
</dbReference>
<protein>
    <submittedName>
        <fullName evidence="7">Efflux RND transporter periplasmic adaptor subunit</fullName>
    </submittedName>
</protein>
<keyword evidence="3 4" id="KW-0175">Coiled coil</keyword>
<dbReference type="Gene3D" id="2.40.420.20">
    <property type="match status" value="1"/>
</dbReference>
<dbReference type="Pfam" id="PF25989">
    <property type="entry name" value="YknX_C"/>
    <property type="match status" value="1"/>
</dbReference>
<evidence type="ECO:0000259" key="5">
    <source>
        <dbReference type="Pfam" id="PF25973"/>
    </source>
</evidence>
<dbReference type="InterPro" id="IPR050465">
    <property type="entry name" value="UPF0194_transport"/>
</dbReference>
<dbReference type="InterPro" id="IPR011053">
    <property type="entry name" value="Single_hybrid_motif"/>
</dbReference>
<feature type="domain" description="YknX-like C-terminal permuted SH3-like" evidence="6">
    <location>
        <begin position="383"/>
        <end position="450"/>
    </location>
</feature>
<evidence type="ECO:0000256" key="3">
    <source>
        <dbReference type="ARBA" id="ARBA00023054"/>
    </source>
</evidence>
<dbReference type="Gene3D" id="2.40.50.100">
    <property type="match status" value="2"/>
</dbReference>
<comment type="subcellular location">
    <subcellularLocation>
        <location evidence="1">Cell envelope</location>
    </subcellularLocation>
</comment>
<feature type="coiled-coil region" evidence="4">
    <location>
        <begin position="86"/>
        <end position="145"/>
    </location>
</feature>
<comment type="caution">
    <text evidence="7">The sequence shown here is derived from an EMBL/GenBank/DDBJ whole genome shotgun (WGS) entry which is preliminary data.</text>
</comment>
<evidence type="ECO:0000256" key="2">
    <source>
        <dbReference type="ARBA" id="ARBA00009477"/>
    </source>
</evidence>
<dbReference type="NCBIfam" id="TIGR01730">
    <property type="entry name" value="RND_mfp"/>
    <property type="match status" value="1"/>
</dbReference>
<dbReference type="InterPro" id="IPR058637">
    <property type="entry name" value="YknX-like_C"/>
</dbReference>
<evidence type="ECO:0000313" key="8">
    <source>
        <dbReference type="Proteomes" id="UP001470288"/>
    </source>
</evidence>
<sequence>MKKRVKIIAGAVLLGVLAVAGLVVLLMPVRVETETVQKADLLDTFTVSATVTPKDSQYVCAPLSGTVSEVAAKEGETVEQGAKIVVLDDSQTRDELNRQIESLKAQKTSAQSEGSSTKAQLSVSRQQLESQLKQAQLTYRQLYGEEGHAEQLYRVASENFDTANVAYWKAFDEYDGSKDPAKQSVLSSLEGARAAAEQALVEADNNRSESTKSYYESLIASYESQLSLLDGSVKAVNTGTSASGQQIDLQMQQVQEELDKTAPTSPTDGVVWEILVKNGDYVTQNQPLYRIYNTDQMTLEADVLDTQAALLKEGDIATAELADGSELTGTVSFLSPVSTQELSVLGIEENRSKVILDVDGLSEKMGAGHQADLTFSVVRKEDVLQIPSSAIVPGDNGDAVYVKAGGKAVLKEVELGEQSGGRSEVISGLEEGDQVVTNPYDTGIKKGTHIK</sequence>
<dbReference type="RefSeq" id="WP_349143802.1">
    <property type="nucleotide sequence ID" value="NZ_JBBMFC010000004.1"/>
</dbReference>
<feature type="domain" description="CzcB-like barrel-sandwich hybrid" evidence="5">
    <location>
        <begin position="57"/>
        <end position="291"/>
    </location>
</feature>
<organism evidence="7 8">
    <name type="scientific">Hominiventricola aquisgranensis</name>
    <dbReference type="NCBI Taxonomy" id="3133164"/>
    <lineage>
        <taxon>Bacteria</taxon>
        <taxon>Bacillati</taxon>
        <taxon>Bacillota</taxon>
        <taxon>Clostridia</taxon>
        <taxon>Lachnospirales</taxon>
        <taxon>Lachnospiraceae</taxon>
        <taxon>Hominiventricola</taxon>
    </lineage>
</organism>
<dbReference type="SUPFAM" id="SSF51230">
    <property type="entry name" value="Single hybrid motif"/>
    <property type="match status" value="1"/>
</dbReference>
<comment type="similarity">
    <text evidence="2">Belongs to the membrane fusion protein (MFP) (TC 8.A.1) family.</text>
</comment>